<evidence type="ECO:0000313" key="3">
    <source>
        <dbReference type="EMBL" id="MCI58515.1"/>
    </source>
</evidence>
<feature type="transmembrane region" description="Helical" evidence="2">
    <location>
        <begin position="12"/>
        <end position="30"/>
    </location>
</feature>
<reference evidence="3 4" key="1">
    <citation type="journal article" date="2018" name="Front. Plant Sci.">
        <title>Red Clover (Trifolium pratense) and Zigzag Clover (T. medium) - A Picture of Genomic Similarities and Differences.</title>
        <authorList>
            <person name="Dluhosova J."/>
            <person name="Istvanek J."/>
            <person name="Nedelnik J."/>
            <person name="Repkova J."/>
        </authorList>
    </citation>
    <scope>NUCLEOTIDE SEQUENCE [LARGE SCALE GENOMIC DNA]</scope>
    <source>
        <strain evidence="4">cv. 10/8</strain>
        <tissue evidence="3">Leaf</tissue>
    </source>
</reference>
<keyword evidence="4" id="KW-1185">Reference proteome</keyword>
<evidence type="ECO:0000256" key="1">
    <source>
        <dbReference type="SAM" id="MobiDB-lite"/>
    </source>
</evidence>
<accession>A0A392TF03</accession>
<evidence type="ECO:0000313" key="4">
    <source>
        <dbReference type="Proteomes" id="UP000265520"/>
    </source>
</evidence>
<keyword evidence="2" id="KW-0812">Transmembrane</keyword>
<sequence>PLLLPATEEKDQPIFIPIFIITIIFIGTLIQRNQLISRINQDGSRTVRREHYSRSSADEQFNGDRRGSLP</sequence>
<proteinExistence type="predicted"/>
<comment type="caution">
    <text evidence="3">The sequence shown here is derived from an EMBL/GenBank/DDBJ whole genome shotgun (WGS) entry which is preliminary data.</text>
</comment>
<dbReference type="EMBL" id="LXQA010547475">
    <property type="protein sequence ID" value="MCI58515.1"/>
    <property type="molecule type" value="Genomic_DNA"/>
</dbReference>
<keyword evidence="2" id="KW-0472">Membrane</keyword>
<feature type="region of interest" description="Disordered" evidence="1">
    <location>
        <begin position="43"/>
        <end position="70"/>
    </location>
</feature>
<organism evidence="3 4">
    <name type="scientific">Trifolium medium</name>
    <dbReference type="NCBI Taxonomy" id="97028"/>
    <lineage>
        <taxon>Eukaryota</taxon>
        <taxon>Viridiplantae</taxon>
        <taxon>Streptophyta</taxon>
        <taxon>Embryophyta</taxon>
        <taxon>Tracheophyta</taxon>
        <taxon>Spermatophyta</taxon>
        <taxon>Magnoliopsida</taxon>
        <taxon>eudicotyledons</taxon>
        <taxon>Gunneridae</taxon>
        <taxon>Pentapetalae</taxon>
        <taxon>rosids</taxon>
        <taxon>fabids</taxon>
        <taxon>Fabales</taxon>
        <taxon>Fabaceae</taxon>
        <taxon>Papilionoideae</taxon>
        <taxon>50 kb inversion clade</taxon>
        <taxon>NPAAA clade</taxon>
        <taxon>Hologalegina</taxon>
        <taxon>IRL clade</taxon>
        <taxon>Trifolieae</taxon>
        <taxon>Trifolium</taxon>
    </lineage>
</organism>
<protein>
    <submittedName>
        <fullName evidence="3">Uncharacterized protein</fullName>
    </submittedName>
</protein>
<dbReference type="AlphaFoldDB" id="A0A392TF03"/>
<feature type="non-terminal residue" evidence="3">
    <location>
        <position position="1"/>
    </location>
</feature>
<name>A0A392TF03_9FABA</name>
<evidence type="ECO:0000256" key="2">
    <source>
        <dbReference type="SAM" id="Phobius"/>
    </source>
</evidence>
<keyword evidence="2" id="KW-1133">Transmembrane helix</keyword>
<feature type="compositionally biased region" description="Basic and acidic residues" evidence="1">
    <location>
        <begin position="45"/>
        <end position="70"/>
    </location>
</feature>
<dbReference type="Proteomes" id="UP000265520">
    <property type="component" value="Unassembled WGS sequence"/>
</dbReference>